<keyword evidence="3" id="KW-0547">Nucleotide-binding</keyword>
<organism evidence="8 9">
    <name type="scientific">Methanooceanicella nereidis</name>
    <dbReference type="NCBI Taxonomy" id="2052831"/>
    <lineage>
        <taxon>Archaea</taxon>
        <taxon>Methanobacteriati</taxon>
        <taxon>Methanobacteriota</taxon>
        <taxon>Stenosarchaea group</taxon>
        <taxon>Methanomicrobia</taxon>
        <taxon>Methanocellales</taxon>
        <taxon>Methanocellaceae</taxon>
        <taxon>Methanooceanicella</taxon>
    </lineage>
</organism>
<dbReference type="InterPro" id="IPR053442">
    <property type="entry name" value="Beta-RFA-P_synthase"/>
</dbReference>
<dbReference type="InterPro" id="IPR014721">
    <property type="entry name" value="Ribsml_uS5_D2-typ_fold_subgr"/>
</dbReference>
<protein>
    <recommendedName>
        <fullName evidence="5">Beta-ribofuranosylaminobenzene 5'-phosphate synthase</fullName>
        <shortName evidence="5">Beta-RFA-P synthase</shortName>
        <ecNumber evidence="5">2.4.2.54</ecNumber>
    </recommendedName>
</protein>
<dbReference type="InterPro" id="IPR004422">
    <property type="entry name" value="RFAP_synthase"/>
</dbReference>
<accession>A0AAP2RGC3</accession>
<sequence length="344" mass="37398">MKFKISTPSRLHFGLIDFNGDLGRIDGGTGVSLSNPGNVLSIRRGKSFQVNGSNPKLIQDIAQNICNKLNRPLPDMEITVEEEIPSHAGFGSKTQMSLALAYAICREYGISYTNIDELSRLVGRGGTSGIGVRAFDRGGFILDCGHSFGKGKEKSSCMPSSASKAKVSPQVLRCDVPEDWRFVLVTPLNYEGSHGKSEVDIFESSFPLNETETNKICRVILMQLVPGILEKDIATFGKAINTMQNIGFKNVEVQLKSPLVPNLLSIMNNAGSYGSGMSSFGPTVFGLTDNDNDAIEIRKAVTEHLDDMDTPYVSWITGPNNHGFTVLDNAEKAESRSKVVSQII</sequence>
<dbReference type="SUPFAM" id="SSF54211">
    <property type="entry name" value="Ribosomal protein S5 domain 2-like"/>
    <property type="match status" value="1"/>
</dbReference>
<dbReference type="GO" id="GO:0043793">
    <property type="term" value="F:beta-ribofuranosylaminobenzene 5'-phosphate synthase activity"/>
    <property type="evidence" value="ECO:0007669"/>
    <property type="project" value="UniProtKB-EC"/>
</dbReference>
<keyword evidence="2 5" id="KW-0808">Transferase</keyword>
<evidence type="ECO:0000259" key="7">
    <source>
        <dbReference type="Pfam" id="PF08544"/>
    </source>
</evidence>
<dbReference type="GO" id="GO:0008652">
    <property type="term" value="P:amino acid biosynthetic process"/>
    <property type="evidence" value="ECO:0007669"/>
    <property type="project" value="UniProtKB-KW"/>
</dbReference>
<evidence type="ECO:0000313" key="8">
    <source>
        <dbReference type="EMBL" id="MCD1295742.1"/>
    </source>
</evidence>
<dbReference type="NCBIfam" id="NF040726">
    <property type="entry name" value="BetaRFA-P_synth"/>
    <property type="match status" value="1"/>
</dbReference>
<dbReference type="NCBIfam" id="TIGR00144">
    <property type="entry name" value="beta_RFAP_syn"/>
    <property type="match status" value="1"/>
</dbReference>
<evidence type="ECO:0000256" key="1">
    <source>
        <dbReference type="ARBA" id="ARBA00022605"/>
    </source>
</evidence>
<dbReference type="InterPro" id="IPR020568">
    <property type="entry name" value="Ribosomal_Su5_D2-typ_SF"/>
</dbReference>
<comment type="catalytic activity">
    <reaction evidence="5">
        <text>5-phospho-alpha-D-ribose 1-diphosphate + 4-hydroxybenzoate + H(+) = 4-(beta-D-ribofuranosyl)phenol 5'-phosphate + CO2 + diphosphate</text>
        <dbReference type="Rhea" id="RHEA:48556"/>
        <dbReference type="ChEBI" id="CHEBI:15378"/>
        <dbReference type="ChEBI" id="CHEBI:16526"/>
        <dbReference type="ChEBI" id="CHEBI:17879"/>
        <dbReference type="ChEBI" id="CHEBI:33019"/>
        <dbReference type="ChEBI" id="CHEBI:58017"/>
        <dbReference type="ChEBI" id="CHEBI:82767"/>
        <dbReference type="EC" id="2.4.2.54"/>
    </reaction>
</comment>
<dbReference type="SUPFAM" id="SSF55060">
    <property type="entry name" value="GHMP Kinase, C-terminal domain"/>
    <property type="match status" value="1"/>
</dbReference>
<evidence type="ECO:0000256" key="5">
    <source>
        <dbReference type="PIRNR" id="PIRNR004884"/>
    </source>
</evidence>
<name>A0AAP2RGC3_9EURY</name>
<dbReference type="EMBL" id="PGCK01000010">
    <property type="protein sequence ID" value="MCD1295742.1"/>
    <property type="molecule type" value="Genomic_DNA"/>
</dbReference>
<evidence type="ECO:0000256" key="4">
    <source>
        <dbReference type="ARBA" id="ARBA00022840"/>
    </source>
</evidence>
<evidence type="ECO:0000313" key="9">
    <source>
        <dbReference type="Proteomes" id="UP001320159"/>
    </source>
</evidence>
<evidence type="ECO:0000256" key="2">
    <source>
        <dbReference type="ARBA" id="ARBA00022679"/>
    </source>
</evidence>
<gene>
    <name evidence="8" type="ORF">CUJ83_12105</name>
</gene>
<keyword evidence="9" id="KW-1185">Reference proteome</keyword>
<keyword evidence="8" id="KW-0418">Kinase</keyword>
<dbReference type="PANTHER" id="PTHR20861:SF6">
    <property type="entry name" value="BETA-RIBOFURANOSYLPHENOL 5'-PHOSPHATE SYNTHASE"/>
    <property type="match status" value="1"/>
</dbReference>
<keyword evidence="4" id="KW-0067">ATP-binding</keyword>
<dbReference type="GO" id="GO:0005524">
    <property type="term" value="F:ATP binding"/>
    <property type="evidence" value="ECO:0007669"/>
    <property type="project" value="UniProtKB-UniRule"/>
</dbReference>
<dbReference type="Pfam" id="PF08544">
    <property type="entry name" value="GHMP_kinases_C"/>
    <property type="match status" value="1"/>
</dbReference>
<dbReference type="Gene3D" id="3.30.70.890">
    <property type="entry name" value="GHMP kinase, C-terminal domain"/>
    <property type="match status" value="1"/>
</dbReference>
<comment type="caution">
    <text evidence="8">The sequence shown here is derived from an EMBL/GenBank/DDBJ whole genome shotgun (WGS) entry which is preliminary data.</text>
</comment>
<dbReference type="InterPro" id="IPR036554">
    <property type="entry name" value="GHMP_kinase_C_sf"/>
</dbReference>
<comment type="similarity">
    <text evidence="5">Belongs to the beta-RFA-P synthase family.</text>
</comment>
<dbReference type="RefSeq" id="WP_230742599.1">
    <property type="nucleotide sequence ID" value="NZ_PGCK01000010.1"/>
</dbReference>
<dbReference type="InterPro" id="IPR006204">
    <property type="entry name" value="GHMP_kinase_N_dom"/>
</dbReference>
<dbReference type="Proteomes" id="UP001320159">
    <property type="component" value="Unassembled WGS sequence"/>
</dbReference>
<feature type="domain" description="GHMP kinase C-terminal" evidence="7">
    <location>
        <begin position="225"/>
        <end position="306"/>
    </location>
</feature>
<dbReference type="GO" id="GO:0016301">
    <property type="term" value="F:kinase activity"/>
    <property type="evidence" value="ECO:0007669"/>
    <property type="project" value="UniProtKB-KW"/>
</dbReference>
<dbReference type="PANTHER" id="PTHR20861">
    <property type="entry name" value="HOMOSERINE/4-DIPHOSPHOCYTIDYL-2-C-METHYL-D-ERYTHRITOL KINASE"/>
    <property type="match status" value="1"/>
</dbReference>
<comment type="function">
    <text evidence="5">Catalyzes the condensation of 4-aminobenzoate (pABA) with 5-phospho-alpha-D-ribose 1-diphosphate (PRPP) to produce beta-ribofuranosylaminobenzene 5'-phosphate (beta-RFA-P).</text>
</comment>
<evidence type="ECO:0000256" key="3">
    <source>
        <dbReference type="ARBA" id="ARBA00022741"/>
    </source>
</evidence>
<dbReference type="Pfam" id="PF00288">
    <property type="entry name" value="GHMP_kinases_N"/>
    <property type="match status" value="1"/>
</dbReference>
<keyword evidence="1" id="KW-0028">Amino-acid biosynthesis</keyword>
<reference evidence="8 9" key="1">
    <citation type="submission" date="2017-11" db="EMBL/GenBank/DDBJ databases">
        <title>Isolation and Characterization of Family Methanocellaceae Species from Potential Methane Hydrate Area Offshore Southwestern Taiwan.</title>
        <authorList>
            <person name="Zhang W.-L."/>
            <person name="Chen W.-C."/>
            <person name="Lai M.-C."/>
            <person name="Chen S.-C."/>
        </authorList>
    </citation>
    <scope>NUCLEOTIDE SEQUENCE [LARGE SCALE GENOMIC DNA]</scope>
    <source>
        <strain evidence="8 9">CWC-04</strain>
    </source>
</reference>
<feature type="domain" description="GHMP kinase N-terminal" evidence="6">
    <location>
        <begin position="57"/>
        <end position="130"/>
    </location>
</feature>
<comment type="subunit">
    <text evidence="5">Homodimer.</text>
</comment>
<proteinExistence type="inferred from homology"/>
<dbReference type="InterPro" id="IPR013750">
    <property type="entry name" value="GHMP_kinase_C_dom"/>
</dbReference>
<comment type="pathway">
    <text evidence="5">Cofactor biosynthesis; 5,6,7,8-tetrahydromethanopterin biosynthesis.</text>
</comment>
<keyword evidence="5" id="KW-0328">Glycosyltransferase</keyword>
<dbReference type="PIRSF" id="PIRSF004884">
    <property type="entry name" value="Sugar_kin_arch"/>
    <property type="match status" value="1"/>
</dbReference>
<dbReference type="AlphaFoldDB" id="A0AAP2RGC3"/>
<dbReference type="EC" id="2.4.2.54" evidence="5"/>
<dbReference type="Gene3D" id="3.30.230.10">
    <property type="match status" value="1"/>
</dbReference>
<evidence type="ECO:0000259" key="6">
    <source>
        <dbReference type="Pfam" id="PF00288"/>
    </source>
</evidence>